<dbReference type="RefSeq" id="WP_126760049.1">
    <property type="nucleotide sequence ID" value="NZ_PIPZ01000003.1"/>
</dbReference>
<protein>
    <submittedName>
        <fullName evidence="2">Cyanophycinase</fullName>
    </submittedName>
</protein>
<dbReference type="Proteomes" id="UP000288127">
    <property type="component" value="Unassembled WGS sequence"/>
</dbReference>
<dbReference type="InterPro" id="IPR029062">
    <property type="entry name" value="Class_I_gatase-like"/>
</dbReference>
<feature type="chain" id="PRO_5019361785" evidence="1">
    <location>
        <begin position="31"/>
        <end position="567"/>
    </location>
</feature>
<sequence>MKTSILAASLLFGASFVTLGSAFFPQSASAQDAERATGPNYQLFLMGDEMALCSSMAWTHCNDTDWLDGKTMRTDRYINLSDNYTKPLLDDKLWPAHRRKTRDDVKMALEILYDRMRSEVVPERSFQDEFTRRATRHLYDSLSEREWNLIIDHLEMPAPKGKHDTARIKLTKILAKRQILQAMLGQADKVRGSDDMPRIAIAAAGARDPITAVEPFISAFESLGAEVRWLPIDAAVNTAQRSGKCDDLDALREQELGTWKRARVFPEQHKQQVAFCKDALQGPKIVDWADAVLIVGNDPSLVRKAFLDPLSQPTDLMTSIYLKMRANKLVVGATSDAMNAMTARSMVASGTSAEALRAGAIAGEAPPFACNKDDSCPRNMNSDSATYHPLGGVGLFNVATLDGQFSDMGRHGRLLRVAATTNTPVAVGIDMRTALAVNVLNGAFEVLGERGVFFGIGAQQTENAVAATFHYLAAGARGQFTDDGVTNVKFAKGEEVVQEAPTTRFLNNRGMVDSLRLLCQERNSFNLIEKDFRLMVAGDEATKRVKAGGECQVTDARIGLSWQPDTF</sequence>
<feature type="signal peptide" evidence="1">
    <location>
        <begin position="1"/>
        <end position="30"/>
    </location>
</feature>
<accession>A0A432YDX5</accession>
<evidence type="ECO:0000256" key="1">
    <source>
        <dbReference type="SAM" id="SignalP"/>
    </source>
</evidence>
<dbReference type="EMBL" id="PIPZ01000003">
    <property type="protein sequence ID" value="RUO59199.1"/>
    <property type="molecule type" value="Genomic_DNA"/>
</dbReference>
<dbReference type="PANTHER" id="PTHR36175">
    <property type="entry name" value="CYANOPHYCINASE"/>
    <property type="match status" value="1"/>
</dbReference>
<proteinExistence type="predicted"/>
<comment type="caution">
    <text evidence="2">The sequence shown here is derived from an EMBL/GenBank/DDBJ whole genome shotgun (WGS) entry which is preliminary data.</text>
</comment>
<dbReference type="OrthoDB" id="9799980at2"/>
<dbReference type="AlphaFoldDB" id="A0A432YDX5"/>
<dbReference type="Gene3D" id="3.40.50.880">
    <property type="match status" value="1"/>
</dbReference>
<reference evidence="3" key="1">
    <citation type="journal article" date="2018" name="Front. Microbiol.">
        <title>Genome-Based Analysis Reveals the Taxonomy and Diversity of the Family Idiomarinaceae.</title>
        <authorList>
            <person name="Liu Y."/>
            <person name="Lai Q."/>
            <person name="Shao Z."/>
        </authorList>
    </citation>
    <scope>NUCLEOTIDE SEQUENCE [LARGE SCALE GENOMIC DNA]</scope>
    <source>
        <strain evidence="3">PIM1</strain>
    </source>
</reference>
<name>A0A432YDX5_9GAMM</name>
<keyword evidence="1" id="KW-0732">Signal</keyword>
<keyword evidence="3" id="KW-1185">Reference proteome</keyword>
<evidence type="ECO:0000313" key="2">
    <source>
        <dbReference type="EMBL" id="RUO59199.1"/>
    </source>
</evidence>
<dbReference type="PANTHER" id="PTHR36175:SF1">
    <property type="entry name" value="CYANOPHYCINASE"/>
    <property type="match status" value="1"/>
</dbReference>
<evidence type="ECO:0000313" key="3">
    <source>
        <dbReference type="Proteomes" id="UP000288127"/>
    </source>
</evidence>
<organism evidence="2 3">
    <name type="scientific">Pseudidiomarina marina</name>
    <dbReference type="NCBI Taxonomy" id="502366"/>
    <lineage>
        <taxon>Bacteria</taxon>
        <taxon>Pseudomonadati</taxon>
        <taxon>Pseudomonadota</taxon>
        <taxon>Gammaproteobacteria</taxon>
        <taxon>Alteromonadales</taxon>
        <taxon>Idiomarinaceae</taxon>
        <taxon>Pseudidiomarina</taxon>
    </lineage>
</organism>
<gene>
    <name evidence="2" type="ORF">CWI76_09200</name>
</gene>